<sequence>MSNAAPLDAEAVVSRGANFGLKDEIRAYWSKRAETFDLSYGHRIRSDAELEAWARLIASHVAVAIGARALELASGTGEITRVLLSLGCSVDAIDLCEPMIARAQAKHANAAVRFHLGDAENTMMADEAYDLVICRHLVWTLIDPARALADWLRVLKPGGTLVVIDGDWVTLSRRSVLLKRFSGLIDRLTGVASTWDQATHQRILNGVHFRDGLRAPALEAMLREVGFEAPRIGPLSGIARRQFATASWSERLRLLAAQGQSFILSACKPG</sequence>
<dbReference type="Gene3D" id="3.40.50.150">
    <property type="entry name" value="Vaccinia Virus protein VP39"/>
    <property type="match status" value="1"/>
</dbReference>
<dbReference type="EMBL" id="CP017147">
    <property type="protein sequence ID" value="AOO79691.1"/>
    <property type="molecule type" value="Genomic_DNA"/>
</dbReference>
<organism evidence="2 3">
    <name type="scientific">Bosea vaviloviae</name>
    <dbReference type="NCBI Taxonomy" id="1526658"/>
    <lineage>
        <taxon>Bacteria</taxon>
        <taxon>Pseudomonadati</taxon>
        <taxon>Pseudomonadota</taxon>
        <taxon>Alphaproteobacteria</taxon>
        <taxon>Hyphomicrobiales</taxon>
        <taxon>Boseaceae</taxon>
        <taxon>Bosea</taxon>
    </lineage>
</organism>
<proteinExistence type="predicted"/>
<dbReference type="KEGG" id="bvv:BHK69_03615"/>
<dbReference type="GO" id="GO:0008757">
    <property type="term" value="F:S-adenosylmethionine-dependent methyltransferase activity"/>
    <property type="evidence" value="ECO:0007669"/>
    <property type="project" value="InterPro"/>
</dbReference>
<reference evidence="2 3" key="1">
    <citation type="journal article" date="2015" name="Antonie Van Leeuwenhoek">
        <title>Bosea vaviloviae sp. nov., a new species of slow-growing rhizobia isolated from nodules of the relict species Vavilovia formosa (Stev.) Fed.</title>
        <authorList>
            <person name="Safronova V.I."/>
            <person name="Kuznetsova I.G."/>
            <person name="Sazanova A.L."/>
            <person name="Kimeklis A.K."/>
            <person name="Belimov A.A."/>
            <person name="Andronov E.E."/>
            <person name="Pinaev A.G."/>
            <person name="Chizhevskaya E.P."/>
            <person name="Pukhaev A.R."/>
            <person name="Popov K.P."/>
            <person name="Willems A."/>
            <person name="Tikhonovich I.A."/>
        </authorList>
    </citation>
    <scope>NUCLEOTIDE SEQUENCE [LARGE SCALE GENOMIC DNA]</scope>
    <source>
        <strain evidence="2 3">Vaf18</strain>
    </source>
</reference>
<dbReference type="CDD" id="cd02440">
    <property type="entry name" value="AdoMet_MTases"/>
    <property type="match status" value="1"/>
</dbReference>
<accession>A0A1D7TX41</accession>
<evidence type="ECO:0000313" key="2">
    <source>
        <dbReference type="EMBL" id="AOO79691.1"/>
    </source>
</evidence>
<dbReference type="InterPro" id="IPR029063">
    <property type="entry name" value="SAM-dependent_MTases_sf"/>
</dbReference>
<evidence type="ECO:0000259" key="1">
    <source>
        <dbReference type="Pfam" id="PF08241"/>
    </source>
</evidence>
<keyword evidence="3" id="KW-1185">Reference proteome</keyword>
<dbReference type="STRING" id="1526658.BHK69_03615"/>
<dbReference type="InterPro" id="IPR050508">
    <property type="entry name" value="Methyltransf_Superfamily"/>
</dbReference>
<protein>
    <recommendedName>
        <fullName evidence="1">Methyltransferase type 11 domain-containing protein</fullName>
    </recommendedName>
</protein>
<dbReference type="Proteomes" id="UP000094969">
    <property type="component" value="Chromosome"/>
</dbReference>
<gene>
    <name evidence="2" type="ORF">BHK69_03615</name>
</gene>
<dbReference type="Pfam" id="PF08241">
    <property type="entry name" value="Methyltransf_11"/>
    <property type="match status" value="1"/>
</dbReference>
<dbReference type="PANTHER" id="PTHR42912">
    <property type="entry name" value="METHYLTRANSFERASE"/>
    <property type="match status" value="1"/>
</dbReference>
<evidence type="ECO:0000313" key="3">
    <source>
        <dbReference type="Proteomes" id="UP000094969"/>
    </source>
</evidence>
<dbReference type="AlphaFoldDB" id="A0A1D7TX41"/>
<dbReference type="PANTHER" id="PTHR42912:SF80">
    <property type="entry name" value="METHYLTRANSFERASE DOMAIN-CONTAINING PROTEIN"/>
    <property type="match status" value="1"/>
</dbReference>
<feature type="domain" description="Methyltransferase type 11" evidence="1">
    <location>
        <begin position="70"/>
        <end position="163"/>
    </location>
</feature>
<dbReference type="OrthoDB" id="21342at2"/>
<name>A0A1D7TX41_9HYPH</name>
<dbReference type="InterPro" id="IPR013216">
    <property type="entry name" value="Methyltransf_11"/>
</dbReference>
<dbReference type="RefSeq" id="WP_069688913.1">
    <property type="nucleotide sequence ID" value="NZ_CP017147.1"/>
</dbReference>
<dbReference type="SUPFAM" id="SSF53335">
    <property type="entry name" value="S-adenosyl-L-methionine-dependent methyltransferases"/>
    <property type="match status" value="1"/>
</dbReference>